<proteinExistence type="predicted"/>
<dbReference type="Gene3D" id="3.30.300.130">
    <property type="entry name" value="Fe-S cluster assembly (FSCA)"/>
    <property type="match status" value="1"/>
</dbReference>
<dbReference type="PANTHER" id="PTHR42831:SF1">
    <property type="entry name" value="FE-S PROTEIN MATURATION AUXILIARY FACTOR YITW"/>
    <property type="match status" value="1"/>
</dbReference>
<reference evidence="2 3" key="1">
    <citation type="submission" date="2019-03" db="EMBL/GenBank/DDBJ databases">
        <title>Genomic Encyclopedia of Type Strains, Phase IV (KMG-IV): sequencing the most valuable type-strain genomes for metagenomic binning, comparative biology and taxonomic classification.</title>
        <authorList>
            <person name="Goeker M."/>
        </authorList>
    </citation>
    <scope>NUCLEOTIDE SEQUENCE [LARGE SCALE GENOMIC DNA]</scope>
    <source>
        <strain evidence="2 3">DSM 1709</strain>
    </source>
</reference>
<evidence type="ECO:0000259" key="1">
    <source>
        <dbReference type="Pfam" id="PF01883"/>
    </source>
</evidence>
<dbReference type="SUPFAM" id="SSF117916">
    <property type="entry name" value="Fe-S cluster assembly (FSCA) domain-like"/>
    <property type="match status" value="1"/>
</dbReference>
<evidence type="ECO:0000313" key="3">
    <source>
        <dbReference type="Proteomes" id="UP000295106"/>
    </source>
</evidence>
<comment type="caution">
    <text evidence="2">The sequence shown here is derived from an EMBL/GenBank/DDBJ whole genome shotgun (WGS) entry which is preliminary data.</text>
</comment>
<feature type="domain" description="MIP18 family-like" evidence="1">
    <location>
        <begin position="22"/>
        <end position="84"/>
    </location>
</feature>
<dbReference type="Pfam" id="PF01883">
    <property type="entry name" value="FeS_assembly_P"/>
    <property type="match status" value="1"/>
</dbReference>
<dbReference type="InterPro" id="IPR034904">
    <property type="entry name" value="FSCA_dom_sf"/>
</dbReference>
<evidence type="ECO:0000313" key="2">
    <source>
        <dbReference type="EMBL" id="TCP05345.1"/>
    </source>
</evidence>
<dbReference type="AlphaFoldDB" id="A0A4R2MJ65"/>
<gene>
    <name evidence="2" type="ORF">EV684_101217</name>
</gene>
<name>A0A4R2MJ65_RUBGE</name>
<dbReference type="EMBL" id="SLXD01000001">
    <property type="protein sequence ID" value="TCP05345.1"/>
    <property type="molecule type" value="Genomic_DNA"/>
</dbReference>
<dbReference type="InterPro" id="IPR002744">
    <property type="entry name" value="MIP18-like"/>
</dbReference>
<organism evidence="2 3">
    <name type="scientific">Rubrivivax gelatinosus</name>
    <name type="common">Rhodocyclus gelatinosus</name>
    <name type="synonym">Rhodopseudomonas gelatinosa</name>
    <dbReference type="NCBI Taxonomy" id="28068"/>
    <lineage>
        <taxon>Bacteria</taxon>
        <taxon>Pseudomonadati</taxon>
        <taxon>Pseudomonadota</taxon>
        <taxon>Betaproteobacteria</taxon>
        <taxon>Burkholderiales</taxon>
        <taxon>Sphaerotilaceae</taxon>
        <taxon>Rubrivivax</taxon>
    </lineage>
</organism>
<dbReference type="InterPro" id="IPR052339">
    <property type="entry name" value="Fe-S_Maturation_MIP18"/>
</dbReference>
<dbReference type="PANTHER" id="PTHR42831">
    <property type="entry name" value="FE-S PROTEIN MATURATION AUXILIARY FACTOR YITW"/>
    <property type="match status" value="1"/>
</dbReference>
<dbReference type="RefSeq" id="WP_132644355.1">
    <property type="nucleotide sequence ID" value="NZ_CP181386.1"/>
</dbReference>
<dbReference type="Proteomes" id="UP000295106">
    <property type="component" value="Unassembled WGS sequence"/>
</dbReference>
<accession>A0A4R2MJ65</accession>
<protein>
    <submittedName>
        <fullName evidence="2">Metal-sulfur cluster biosynthetic enzyme</fullName>
    </submittedName>
</protein>
<dbReference type="GeneID" id="99686945"/>
<dbReference type="OrthoDB" id="9805360at2"/>
<sequence>MNDSRAAAFARIPYEGPPEWREPVLEALARVVDPEIALSIVDVGLVYGVRLQDRIAAILLTTTSAACPLADSIADDVESELMQLLPAGWAVDLELTWTPEWTPERMSPAARQFMGW</sequence>